<reference evidence="2 3" key="2">
    <citation type="submission" date="2019-09" db="EMBL/GenBank/DDBJ databases">
        <authorList>
            <person name="Jin C."/>
        </authorList>
    </citation>
    <scope>NUCLEOTIDE SEQUENCE [LARGE SCALE GENOMIC DNA]</scope>
    <source>
        <strain evidence="2 3">BN140078</strain>
    </source>
</reference>
<accession>A0A5B2VWY1</accession>
<dbReference type="Proteomes" id="UP000324611">
    <property type="component" value="Unassembled WGS sequence"/>
</dbReference>
<dbReference type="Gene3D" id="2.20.110.10">
    <property type="entry name" value="Histone H3 K4-specific methyltransferase SET7/9 N-terminal domain"/>
    <property type="match status" value="1"/>
</dbReference>
<proteinExistence type="predicted"/>
<gene>
    <name evidence="2" type="ORF">F0L74_09575</name>
</gene>
<feature type="signal peptide" evidence="1">
    <location>
        <begin position="1"/>
        <end position="23"/>
    </location>
</feature>
<dbReference type="PROSITE" id="PS51257">
    <property type="entry name" value="PROKAR_LIPOPROTEIN"/>
    <property type="match status" value="1"/>
</dbReference>
<dbReference type="EMBL" id="VUOC01000002">
    <property type="protein sequence ID" value="KAA2242767.1"/>
    <property type="molecule type" value="Genomic_DNA"/>
</dbReference>
<dbReference type="AlphaFoldDB" id="A0A5B2VWY1"/>
<evidence type="ECO:0000313" key="3">
    <source>
        <dbReference type="Proteomes" id="UP000324611"/>
    </source>
</evidence>
<comment type="caution">
    <text evidence="2">The sequence shown here is derived from an EMBL/GenBank/DDBJ whole genome shotgun (WGS) entry which is preliminary data.</text>
</comment>
<dbReference type="SUPFAM" id="SSF50242">
    <property type="entry name" value="TIMP-like"/>
    <property type="match status" value="1"/>
</dbReference>
<dbReference type="Gene3D" id="2.40.50.120">
    <property type="match status" value="1"/>
</dbReference>
<dbReference type="InterPro" id="IPR008993">
    <property type="entry name" value="TIMP-like_OB-fold"/>
</dbReference>
<organism evidence="2 3">
    <name type="scientific">Chitinophaga agrisoli</name>
    <dbReference type="NCBI Taxonomy" id="2607653"/>
    <lineage>
        <taxon>Bacteria</taxon>
        <taxon>Pseudomonadati</taxon>
        <taxon>Bacteroidota</taxon>
        <taxon>Chitinophagia</taxon>
        <taxon>Chitinophagales</taxon>
        <taxon>Chitinophagaceae</taxon>
        <taxon>Chitinophaga</taxon>
    </lineage>
</organism>
<keyword evidence="3" id="KW-1185">Reference proteome</keyword>
<dbReference type="RefSeq" id="WP_149837640.1">
    <property type="nucleotide sequence ID" value="NZ_VUOC01000002.1"/>
</dbReference>
<evidence type="ECO:0008006" key="4">
    <source>
        <dbReference type="Google" id="ProtNLM"/>
    </source>
</evidence>
<keyword evidence="1" id="KW-0732">Signal</keyword>
<evidence type="ECO:0000313" key="2">
    <source>
        <dbReference type="EMBL" id="KAA2242767.1"/>
    </source>
</evidence>
<dbReference type="InterPro" id="IPR011652">
    <property type="entry name" value="MORN_2"/>
</dbReference>
<feature type="chain" id="PRO_5023019853" description="Antitoxin component YwqK of YwqJK toxin-antitoxin module" evidence="1">
    <location>
        <begin position="24"/>
        <end position="359"/>
    </location>
</feature>
<name>A0A5B2VWY1_9BACT</name>
<reference evidence="2 3" key="1">
    <citation type="submission" date="2019-09" db="EMBL/GenBank/DDBJ databases">
        <title>Chitinophaga ginsengihumi sp. nov., isolated from soil of ginseng rhizosphere.</title>
        <authorList>
            <person name="Lee J."/>
        </authorList>
    </citation>
    <scope>NUCLEOTIDE SEQUENCE [LARGE SCALE GENOMIC DNA]</scope>
    <source>
        <strain evidence="2 3">BN140078</strain>
    </source>
</reference>
<dbReference type="Pfam" id="PF07661">
    <property type="entry name" value="MORN_2"/>
    <property type="match status" value="3"/>
</dbReference>
<protein>
    <recommendedName>
        <fullName evidence="4">Antitoxin component YwqK of YwqJK toxin-antitoxin module</fullName>
    </recommendedName>
</protein>
<evidence type="ECO:0000256" key="1">
    <source>
        <dbReference type="SAM" id="SignalP"/>
    </source>
</evidence>
<sequence length="359" mass="42185">MRQYLRIVIIFISTGFISQTSQACVCSDILTIDSLAQLEEYSFIAHVKIIDDQILKEPTKDDHETIGQLSFKVLELFKGEKIDKILEYAKNSSCDIGVSKGEEWLLFGTIKNNKVSILPCDRNRRYKERDGRRDWKYGSGLQELDQLRKLYGHPIRKFVSEERKEFYKNGKIEIEESYVNGKLNGARKIWYPNGMLFCRQSYVNDTLDGKAAWFYETGQIYEDDYYERGKPLNASRIYYDSTIEKSWKKLLIEDFYKTEDSLNFVYKRVQAQYETIFDSYGRAIISREYTRLGKISREEIIDPEKKFRTVIYYHDNGVVSSIMYSLNGVEFGHYQTYEMDGSPGRGWDYDKEGKAILNK</sequence>
<dbReference type="SUPFAM" id="SSF82185">
    <property type="entry name" value="Histone H3 K4-specific methyltransferase SET7/9 N-terminal domain"/>
    <property type="match status" value="1"/>
</dbReference>